<dbReference type="Proteomes" id="UP000821866">
    <property type="component" value="Chromosome 10"/>
</dbReference>
<proteinExistence type="predicted"/>
<name>A0A9J6EV37_RHIMP</name>
<evidence type="ECO:0000313" key="2">
    <source>
        <dbReference type="EMBL" id="KAH8038170.1"/>
    </source>
</evidence>
<reference evidence="2" key="1">
    <citation type="journal article" date="2020" name="Cell">
        <title>Large-Scale Comparative Analyses of Tick Genomes Elucidate Their Genetic Diversity and Vector Capacities.</title>
        <authorList>
            <consortium name="Tick Genome and Microbiome Consortium (TIGMIC)"/>
            <person name="Jia N."/>
            <person name="Wang J."/>
            <person name="Shi W."/>
            <person name="Du L."/>
            <person name="Sun Y."/>
            <person name="Zhan W."/>
            <person name="Jiang J.F."/>
            <person name="Wang Q."/>
            <person name="Zhang B."/>
            <person name="Ji P."/>
            <person name="Bell-Sakyi L."/>
            <person name="Cui X.M."/>
            <person name="Yuan T.T."/>
            <person name="Jiang B.G."/>
            <person name="Yang W.F."/>
            <person name="Lam T.T."/>
            <person name="Chang Q.C."/>
            <person name="Ding S.J."/>
            <person name="Wang X.J."/>
            <person name="Zhu J.G."/>
            <person name="Ruan X.D."/>
            <person name="Zhao L."/>
            <person name="Wei J.T."/>
            <person name="Ye R.Z."/>
            <person name="Que T.C."/>
            <person name="Du C.H."/>
            <person name="Zhou Y.H."/>
            <person name="Cheng J.X."/>
            <person name="Dai P.F."/>
            <person name="Guo W.B."/>
            <person name="Han X.H."/>
            <person name="Huang E.J."/>
            <person name="Li L.F."/>
            <person name="Wei W."/>
            <person name="Gao Y.C."/>
            <person name="Liu J.Z."/>
            <person name="Shao H.Z."/>
            <person name="Wang X."/>
            <person name="Wang C.C."/>
            <person name="Yang T.C."/>
            <person name="Huo Q.B."/>
            <person name="Li W."/>
            <person name="Chen H.Y."/>
            <person name="Chen S.E."/>
            <person name="Zhou L.G."/>
            <person name="Ni X.B."/>
            <person name="Tian J.H."/>
            <person name="Sheng Y."/>
            <person name="Liu T."/>
            <person name="Pan Y.S."/>
            <person name="Xia L.Y."/>
            <person name="Li J."/>
            <person name="Zhao F."/>
            <person name="Cao W.C."/>
        </authorList>
    </citation>
    <scope>NUCLEOTIDE SEQUENCE</scope>
    <source>
        <strain evidence="2">Rmic-2018</strain>
    </source>
</reference>
<evidence type="ECO:0000313" key="3">
    <source>
        <dbReference type="Proteomes" id="UP000821866"/>
    </source>
</evidence>
<dbReference type="EMBL" id="JABSTU010000002">
    <property type="protein sequence ID" value="KAH8038170.1"/>
    <property type="molecule type" value="Genomic_DNA"/>
</dbReference>
<sequence>MSPHGKSGLRKPFNNLPLFKRFALELIHNGGYAPCFKYFHIVISFNFIKNKNNEMDQTAYRDYPPSAPLWPMYFYPPYHPDYYCSAPTLPQPTIAPAFVPAAFVPPEATFPAKNEAWRPERTTELEIELAVQAIPIIQPQLKRSGAPERGSLPLVAPSFGVRDVMSAGPPSPSSITRGERGPALKAIVVNKTSTNDPDERTAG</sequence>
<dbReference type="AlphaFoldDB" id="A0A9J6EV37"/>
<keyword evidence="3" id="KW-1185">Reference proteome</keyword>
<protein>
    <submittedName>
        <fullName evidence="2">Uncharacterized protein</fullName>
    </submittedName>
</protein>
<gene>
    <name evidence="2" type="ORF">HPB51_024465</name>
</gene>
<evidence type="ECO:0000256" key="1">
    <source>
        <dbReference type="SAM" id="MobiDB-lite"/>
    </source>
</evidence>
<comment type="caution">
    <text evidence="2">The sequence shown here is derived from an EMBL/GenBank/DDBJ whole genome shotgun (WGS) entry which is preliminary data.</text>
</comment>
<feature type="region of interest" description="Disordered" evidence="1">
    <location>
        <begin position="163"/>
        <end position="203"/>
    </location>
</feature>
<accession>A0A9J6EV37</accession>
<organism evidence="2 3">
    <name type="scientific">Rhipicephalus microplus</name>
    <name type="common">Cattle tick</name>
    <name type="synonym">Boophilus microplus</name>
    <dbReference type="NCBI Taxonomy" id="6941"/>
    <lineage>
        <taxon>Eukaryota</taxon>
        <taxon>Metazoa</taxon>
        <taxon>Ecdysozoa</taxon>
        <taxon>Arthropoda</taxon>
        <taxon>Chelicerata</taxon>
        <taxon>Arachnida</taxon>
        <taxon>Acari</taxon>
        <taxon>Parasitiformes</taxon>
        <taxon>Ixodida</taxon>
        <taxon>Ixodoidea</taxon>
        <taxon>Ixodidae</taxon>
        <taxon>Rhipicephalinae</taxon>
        <taxon>Rhipicephalus</taxon>
        <taxon>Boophilus</taxon>
    </lineage>
</organism>
<reference evidence="2" key="2">
    <citation type="submission" date="2021-09" db="EMBL/GenBank/DDBJ databases">
        <authorList>
            <person name="Jia N."/>
            <person name="Wang J."/>
            <person name="Shi W."/>
            <person name="Du L."/>
            <person name="Sun Y."/>
            <person name="Zhan W."/>
            <person name="Jiang J."/>
            <person name="Wang Q."/>
            <person name="Zhang B."/>
            <person name="Ji P."/>
            <person name="Sakyi L.B."/>
            <person name="Cui X."/>
            <person name="Yuan T."/>
            <person name="Jiang B."/>
            <person name="Yang W."/>
            <person name="Lam T.T.-Y."/>
            <person name="Chang Q."/>
            <person name="Ding S."/>
            <person name="Wang X."/>
            <person name="Zhu J."/>
            <person name="Ruan X."/>
            <person name="Zhao L."/>
            <person name="Wei J."/>
            <person name="Que T."/>
            <person name="Du C."/>
            <person name="Cheng J."/>
            <person name="Dai P."/>
            <person name="Han X."/>
            <person name="Huang E."/>
            <person name="Gao Y."/>
            <person name="Liu J."/>
            <person name="Shao H."/>
            <person name="Ye R."/>
            <person name="Li L."/>
            <person name="Wei W."/>
            <person name="Wang X."/>
            <person name="Wang C."/>
            <person name="Huo Q."/>
            <person name="Li W."/>
            <person name="Guo W."/>
            <person name="Chen H."/>
            <person name="Chen S."/>
            <person name="Zhou L."/>
            <person name="Zhou L."/>
            <person name="Ni X."/>
            <person name="Tian J."/>
            <person name="Zhou Y."/>
            <person name="Sheng Y."/>
            <person name="Liu T."/>
            <person name="Pan Y."/>
            <person name="Xia L."/>
            <person name="Li J."/>
            <person name="Zhao F."/>
            <person name="Cao W."/>
        </authorList>
    </citation>
    <scope>NUCLEOTIDE SEQUENCE</scope>
    <source>
        <strain evidence="2">Rmic-2018</strain>
        <tissue evidence="2">Larvae</tissue>
    </source>
</reference>